<dbReference type="PRINTS" id="PR00125">
    <property type="entry name" value="ATPASEDELTA"/>
</dbReference>
<protein>
    <recommendedName>
        <fullName evidence="3">ATP synthase subunit 5, mitochondrial</fullName>
    </recommendedName>
</protein>
<gene>
    <name evidence="9" type="ORF">HII31_11841</name>
</gene>
<dbReference type="OrthoDB" id="1262810at2759"/>
<evidence type="ECO:0000256" key="8">
    <source>
        <dbReference type="ARBA" id="ARBA00023310"/>
    </source>
</evidence>
<evidence type="ECO:0000256" key="3">
    <source>
        <dbReference type="ARBA" id="ARBA00014723"/>
    </source>
</evidence>
<dbReference type="HAMAP" id="MF_01416">
    <property type="entry name" value="ATP_synth_delta_bact"/>
    <property type="match status" value="1"/>
</dbReference>
<dbReference type="InterPro" id="IPR020781">
    <property type="entry name" value="ATPase_OSCP/d_CS"/>
</dbReference>
<evidence type="ECO:0000256" key="5">
    <source>
        <dbReference type="ARBA" id="ARBA00022781"/>
    </source>
</evidence>
<dbReference type="NCBIfam" id="TIGR01145">
    <property type="entry name" value="ATP_synt_delta"/>
    <property type="match status" value="1"/>
</dbReference>
<proteinExistence type="inferred from homology"/>
<reference evidence="9" key="1">
    <citation type="submission" date="2020-04" db="EMBL/GenBank/DDBJ databases">
        <title>Draft genome resource of the tomato pathogen Pseudocercospora fuligena.</title>
        <authorList>
            <person name="Zaccaron A."/>
        </authorList>
    </citation>
    <scope>NUCLEOTIDE SEQUENCE</scope>
    <source>
        <strain evidence="9">PF001</strain>
    </source>
</reference>
<evidence type="ECO:0000256" key="1">
    <source>
        <dbReference type="ARBA" id="ARBA00004370"/>
    </source>
</evidence>
<sequence>MEKTRDVKLVKVKLSNGDVRSVKSENLAGTQAELRLADRVHPLLQPQSDNESIPNHPSATHSRLYTTEIMLAGRIAARSARVAAPRFQVAAARSFAQTAAKPAAADSKPPVELFGVDGTYASALYTAAAKSNSIDAVSKAMESLGQTFKKDAKLQQVLTSPTLTVSDKKQIVAEIQKTINVQDKTNTVQNFLETLAENNRLGVLDGVTEKFAQLMSAARGEVEMTITSAAPLDNKIVKQLENAVSKSQYVGQGKKLKVVSKVQPDIRGGLVVEIGDRTIDLSVSSKMARMNKLLQETL</sequence>
<dbReference type="PANTHER" id="PTHR11910">
    <property type="entry name" value="ATP SYNTHASE DELTA CHAIN"/>
    <property type="match status" value="1"/>
</dbReference>
<comment type="caution">
    <text evidence="9">The sequence shown here is derived from an EMBL/GenBank/DDBJ whole genome shotgun (WGS) entry which is preliminary data.</text>
</comment>
<dbReference type="InterPro" id="IPR000711">
    <property type="entry name" value="ATPase_OSCP/dsu"/>
</dbReference>
<accession>A0A8H6R960</accession>
<keyword evidence="10" id="KW-1185">Reference proteome</keyword>
<evidence type="ECO:0000256" key="7">
    <source>
        <dbReference type="ARBA" id="ARBA00023136"/>
    </source>
</evidence>
<comment type="similarity">
    <text evidence="2">Belongs to the ATPase delta chain family.</text>
</comment>
<dbReference type="AlphaFoldDB" id="A0A8H6R960"/>
<name>A0A8H6R960_9PEZI</name>
<dbReference type="EMBL" id="JABCIY010000245">
    <property type="protein sequence ID" value="KAF7186881.1"/>
    <property type="molecule type" value="Genomic_DNA"/>
</dbReference>
<evidence type="ECO:0000313" key="10">
    <source>
        <dbReference type="Proteomes" id="UP000660729"/>
    </source>
</evidence>
<dbReference type="Gene3D" id="1.10.520.20">
    <property type="entry name" value="N-terminal domain of the delta subunit of the F1F0-ATP synthase"/>
    <property type="match status" value="1"/>
</dbReference>
<dbReference type="PROSITE" id="PS00389">
    <property type="entry name" value="ATPASE_DELTA"/>
    <property type="match status" value="1"/>
</dbReference>
<comment type="subcellular location">
    <subcellularLocation>
        <location evidence="1">Membrane</location>
    </subcellularLocation>
</comment>
<keyword evidence="4" id="KW-0813">Transport</keyword>
<dbReference type="SUPFAM" id="SSF47928">
    <property type="entry name" value="N-terminal domain of the delta subunit of the F1F0-ATP synthase"/>
    <property type="match status" value="1"/>
</dbReference>
<evidence type="ECO:0000313" key="9">
    <source>
        <dbReference type="EMBL" id="KAF7186881.1"/>
    </source>
</evidence>
<evidence type="ECO:0000256" key="2">
    <source>
        <dbReference type="ARBA" id="ARBA00007046"/>
    </source>
</evidence>
<keyword evidence="7" id="KW-0472">Membrane</keyword>
<keyword evidence="8" id="KW-0066">ATP synthesis</keyword>
<organism evidence="9 10">
    <name type="scientific">Pseudocercospora fuligena</name>
    <dbReference type="NCBI Taxonomy" id="685502"/>
    <lineage>
        <taxon>Eukaryota</taxon>
        <taxon>Fungi</taxon>
        <taxon>Dikarya</taxon>
        <taxon>Ascomycota</taxon>
        <taxon>Pezizomycotina</taxon>
        <taxon>Dothideomycetes</taxon>
        <taxon>Dothideomycetidae</taxon>
        <taxon>Mycosphaerellales</taxon>
        <taxon>Mycosphaerellaceae</taxon>
        <taxon>Pseudocercospora</taxon>
    </lineage>
</organism>
<evidence type="ECO:0000256" key="6">
    <source>
        <dbReference type="ARBA" id="ARBA00023065"/>
    </source>
</evidence>
<dbReference type="Pfam" id="PF00213">
    <property type="entry name" value="OSCP"/>
    <property type="match status" value="1"/>
</dbReference>
<dbReference type="GO" id="GO:0016020">
    <property type="term" value="C:membrane"/>
    <property type="evidence" value="ECO:0007669"/>
    <property type="project" value="UniProtKB-SubCell"/>
</dbReference>
<evidence type="ECO:0000256" key="4">
    <source>
        <dbReference type="ARBA" id="ARBA00022448"/>
    </source>
</evidence>
<keyword evidence="5" id="KW-0375">Hydrogen ion transport</keyword>
<dbReference type="InterPro" id="IPR026015">
    <property type="entry name" value="ATP_synth_OSCP/delta_N_sf"/>
</dbReference>
<keyword evidence="6" id="KW-0406">Ion transport</keyword>
<dbReference type="GO" id="GO:0046933">
    <property type="term" value="F:proton-transporting ATP synthase activity, rotational mechanism"/>
    <property type="evidence" value="ECO:0007669"/>
    <property type="project" value="InterPro"/>
</dbReference>
<dbReference type="Proteomes" id="UP000660729">
    <property type="component" value="Unassembled WGS sequence"/>
</dbReference>